<evidence type="ECO:0000259" key="3">
    <source>
        <dbReference type="Pfam" id="PF00931"/>
    </source>
</evidence>
<dbReference type="InterPro" id="IPR036390">
    <property type="entry name" value="WH_DNA-bd_sf"/>
</dbReference>
<dbReference type="AlphaFoldDB" id="A0A2R6R182"/>
<dbReference type="Gramene" id="PSS19001">
    <property type="protein sequence ID" value="PSS19001"/>
    <property type="gene ID" value="CEY00_Acc10943"/>
</dbReference>
<keyword evidence="1" id="KW-0433">Leucine-rich repeat</keyword>
<dbReference type="SUPFAM" id="SSF46785">
    <property type="entry name" value="Winged helix' DNA-binding domain"/>
    <property type="match status" value="1"/>
</dbReference>
<protein>
    <submittedName>
        <fullName evidence="5">Disease resistance protein like</fullName>
    </submittedName>
</protein>
<proteinExistence type="predicted"/>
<accession>A0A2R6R182</accession>
<evidence type="ECO:0000256" key="2">
    <source>
        <dbReference type="ARBA" id="ARBA00022737"/>
    </source>
</evidence>
<dbReference type="EMBL" id="NKQK01000010">
    <property type="protein sequence ID" value="PSS19001.1"/>
    <property type="molecule type" value="Genomic_DNA"/>
</dbReference>
<dbReference type="STRING" id="1590841.A0A2R6R182"/>
<evidence type="ECO:0000313" key="6">
    <source>
        <dbReference type="Proteomes" id="UP000241394"/>
    </source>
</evidence>
<comment type="caution">
    <text evidence="5">The sequence shown here is derived from an EMBL/GenBank/DDBJ whole genome shotgun (WGS) entry which is preliminary data.</text>
</comment>
<dbReference type="PANTHER" id="PTHR11017:SF271">
    <property type="entry name" value="DISEASE RESISTANCE PROTEIN (TIR-NBS-LRR CLASS) FAMILY"/>
    <property type="match status" value="1"/>
</dbReference>
<dbReference type="PROSITE" id="PS51450">
    <property type="entry name" value="LRR"/>
    <property type="match status" value="1"/>
</dbReference>
<dbReference type="Pfam" id="PF00931">
    <property type="entry name" value="NB-ARC"/>
    <property type="match status" value="1"/>
</dbReference>
<gene>
    <name evidence="5" type="ORF">CEY00_Acc10943</name>
</gene>
<dbReference type="PANTHER" id="PTHR11017">
    <property type="entry name" value="LEUCINE-RICH REPEAT-CONTAINING PROTEIN"/>
    <property type="match status" value="1"/>
</dbReference>
<dbReference type="Gene3D" id="1.10.8.430">
    <property type="entry name" value="Helical domain of apoptotic protease-activating factors"/>
    <property type="match status" value="1"/>
</dbReference>
<dbReference type="InterPro" id="IPR058192">
    <property type="entry name" value="WHD_ROQ1-like"/>
</dbReference>
<dbReference type="OMA" id="PKYFENC"/>
<dbReference type="Gene3D" id="3.40.50.300">
    <property type="entry name" value="P-loop containing nucleotide triphosphate hydrolases"/>
    <property type="match status" value="1"/>
</dbReference>
<dbReference type="OrthoDB" id="1357022at2759"/>
<keyword evidence="6" id="KW-1185">Reference proteome</keyword>
<organism evidence="5 6">
    <name type="scientific">Actinidia chinensis var. chinensis</name>
    <name type="common">Chinese soft-hair kiwi</name>
    <dbReference type="NCBI Taxonomy" id="1590841"/>
    <lineage>
        <taxon>Eukaryota</taxon>
        <taxon>Viridiplantae</taxon>
        <taxon>Streptophyta</taxon>
        <taxon>Embryophyta</taxon>
        <taxon>Tracheophyta</taxon>
        <taxon>Spermatophyta</taxon>
        <taxon>Magnoliopsida</taxon>
        <taxon>eudicotyledons</taxon>
        <taxon>Gunneridae</taxon>
        <taxon>Pentapetalae</taxon>
        <taxon>asterids</taxon>
        <taxon>Ericales</taxon>
        <taxon>Actinidiaceae</taxon>
        <taxon>Actinidia</taxon>
    </lineage>
</organism>
<reference evidence="6" key="2">
    <citation type="journal article" date="2018" name="BMC Genomics">
        <title>A manually annotated Actinidia chinensis var. chinensis (kiwifruit) genome highlights the challenges associated with draft genomes and gene prediction in plants.</title>
        <authorList>
            <person name="Pilkington S.M."/>
            <person name="Crowhurst R."/>
            <person name="Hilario E."/>
            <person name="Nardozza S."/>
            <person name="Fraser L."/>
            <person name="Peng Y."/>
            <person name="Gunaseelan K."/>
            <person name="Simpson R."/>
            <person name="Tahir J."/>
            <person name="Deroles S.C."/>
            <person name="Templeton K."/>
            <person name="Luo Z."/>
            <person name="Davy M."/>
            <person name="Cheng C."/>
            <person name="McNeilage M."/>
            <person name="Scaglione D."/>
            <person name="Liu Y."/>
            <person name="Zhang Q."/>
            <person name="Datson P."/>
            <person name="De Silva N."/>
            <person name="Gardiner S.E."/>
            <person name="Bassett H."/>
            <person name="Chagne D."/>
            <person name="McCallum J."/>
            <person name="Dzierzon H."/>
            <person name="Deng C."/>
            <person name="Wang Y.Y."/>
            <person name="Barron L."/>
            <person name="Manako K."/>
            <person name="Bowen J."/>
            <person name="Foster T.M."/>
            <person name="Erridge Z.A."/>
            <person name="Tiffin H."/>
            <person name="Waite C.N."/>
            <person name="Davies K.M."/>
            <person name="Grierson E.P."/>
            <person name="Laing W.A."/>
            <person name="Kirk R."/>
            <person name="Chen X."/>
            <person name="Wood M."/>
            <person name="Montefiori M."/>
            <person name="Brummell D.A."/>
            <person name="Schwinn K.E."/>
            <person name="Catanach A."/>
            <person name="Fullerton C."/>
            <person name="Li D."/>
            <person name="Meiyalaghan S."/>
            <person name="Nieuwenhuizen N."/>
            <person name="Read N."/>
            <person name="Prakash R."/>
            <person name="Hunter D."/>
            <person name="Zhang H."/>
            <person name="McKenzie M."/>
            <person name="Knabel M."/>
            <person name="Harris A."/>
            <person name="Allan A.C."/>
            <person name="Gleave A."/>
            <person name="Chen A."/>
            <person name="Janssen B.J."/>
            <person name="Plunkett B."/>
            <person name="Ampomah-Dwamena C."/>
            <person name="Voogd C."/>
            <person name="Leif D."/>
            <person name="Lafferty D."/>
            <person name="Souleyre E.J.F."/>
            <person name="Varkonyi-Gasic E."/>
            <person name="Gambi F."/>
            <person name="Hanley J."/>
            <person name="Yao J.L."/>
            <person name="Cheung J."/>
            <person name="David K.M."/>
            <person name="Warren B."/>
            <person name="Marsh K."/>
            <person name="Snowden K.C."/>
            <person name="Lin-Wang K."/>
            <person name="Brian L."/>
            <person name="Martinez-Sanchez M."/>
            <person name="Wang M."/>
            <person name="Ileperuma N."/>
            <person name="Macnee N."/>
            <person name="Campin R."/>
            <person name="McAtee P."/>
            <person name="Drummond R.S.M."/>
            <person name="Espley R.V."/>
            <person name="Ireland H.S."/>
            <person name="Wu R."/>
            <person name="Atkinson R.G."/>
            <person name="Karunairetnam S."/>
            <person name="Bulley S."/>
            <person name="Chunkath S."/>
            <person name="Hanley Z."/>
            <person name="Storey R."/>
            <person name="Thrimawithana A.H."/>
            <person name="Thomson S."/>
            <person name="David C."/>
            <person name="Testolin R."/>
            <person name="Huang H."/>
            <person name="Hellens R.P."/>
            <person name="Schaffer R.J."/>
        </authorList>
    </citation>
    <scope>NUCLEOTIDE SEQUENCE [LARGE SCALE GENOMIC DNA]</scope>
    <source>
        <strain evidence="6">cv. Red5</strain>
    </source>
</reference>
<keyword evidence="2" id="KW-0677">Repeat</keyword>
<dbReference type="InterPro" id="IPR002182">
    <property type="entry name" value="NB-ARC"/>
</dbReference>
<evidence type="ECO:0000259" key="4">
    <source>
        <dbReference type="Pfam" id="PF23282"/>
    </source>
</evidence>
<dbReference type="GO" id="GO:0043531">
    <property type="term" value="F:ADP binding"/>
    <property type="evidence" value="ECO:0007669"/>
    <property type="project" value="InterPro"/>
</dbReference>
<dbReference type="Pfam" id="PF23282">
    <property type="entry name" value="WHD_ROQ1"/>
    <property type="match status" value="1"/>
</dbReference>
<dbReference type="Gene3D" id="3.80.10.10">
    <property type="entry name" value="Ribonuclease Inhibitor"/>
    <property type="match status" value="2"/>
</dbReference>
<name>A0A2R6R182_ACTCC</name>
<dbReference type="SUPFAM" id="SSF52540">
    <property type="entry name" value="P-loop containing nucleoside triphosphate hydrolases"/>
    <property type="match status" value="1"/>
</dbReference>
<dbReference type="InterPro" id="IPR032675">
    <property type="entry name" value="LRR_dom_sf"/>
</dbReference>
<dbReference type="InterPro" id="IPR044974">
    <property type="entry name" value="Disease_R_plants"/>
</dbReference>
<dbReference type="GO" id="GO:0006952">
    <property type="term" value="P:defense response"/>
    <property type="evidence" value="ECO:0007669"/>
    <property type="project" value="InterPro"/>
</dbReference>
<dbReference type="PRINTS" id="PR00364">
    <property type="entry name" value="DISEASERSIST"/>
</dbReference>
<dbReference type="InterPro" id="IPR027417">
    <property type="entry name" value="P-loop_NTPase"/>
</dbReference>
<dbReference type="InterPro" id="IPR042197">
    <property type="entry name" value="Apaf_helical"/>
</dbReference>
<feature type="domain" description="Disease resistance protein Roq1-like winged-helix" evidence="4">
    <location>
        <begin position="242"/>
        <end position="312"/>
    </location>
</feature>
<evidence type="ECO:0000256" key="1">
    <source>
        <dbReference type="ARBA" id="ARBA00022614"/>
    </source>
</evidence>
<sequence>MEYRVKNINLWLRNGSDGDGIVVICGIGGIGKTTIAKYVYNLNFERFDSSSFLANIRETSKQCNGLVGLQRQLLSNIFNREEKNINNVDEGIIRIEHALSCKKVLVVLDDVDQRCQLDSLIGMHKQFYPGSKIIVTSRNKNLLKWNEVYTIYEVGNFNDEESLELFSWHAFGQDHPKEEYYQHSEKVVRHCGGLPLALQVLGSSLIGKNIAIWESALQKLAVIPDSQILQKLKISYDSLEDHTKRLFLYIAGFFIGEGKDCVVKILDGCDLFATIGLENLIDRCLLTIDEIEKLSMHQLLQDMAKEIVNHESPKEPGKRSLLLHHEDSFNVLTNKSGTKTIEGLYLDMHVLENSGWFNRTFGTRDTKQPRFEEHNGVSLLADQSNSLKRRCLSLIRWFPIKNAAISSNQVPLKTDAFFRMPELRLLKLNLVEMKGGFKDFPKELRWLSWHQFPLNSIPIDFPLQSLVALDLSHSKLEHVWKGTKLLKSLKILNLSHCHGLTNTPDFTVCPNLENLILEDCIHLVKVHKSIGELKKIVSLNLKGCKNLKKLPREFHCLTSLRTLNISGCSMFDLSADGITINKTGTTYGVQSWSWVFKPFVLKPRKSPESIYFSLATLPRSLVTLSLEQCNFSSDGLARSLGSLSLLQDLNLSMNPISSLPESIKYLTMLKLLKLDSCKRLQSLPELPNSLAVLDVGYCSSLQMVTNVPNMFTCLILSMHKCEKLVEVQGIFTLKPIGNVNPQIIKHLALDLFKLESMGNLDLKYHNEMTGVITNGPVQVLYECGIYSTLLPRSWFQDLCCDFKKTDSYLSFHVPLRANHKIQALNVYILYALPDDECSAYFGRRCVEIKNMSKDLIWRYWPVCNSVIDFDQDWLWSSHWKTGHQIIIEGGDEIVVVSDQQLNFMVKEVGVQIVWDEGKENCRQHHTNVDLSPYLEQQGEYFLNHYSSRPYRLYNMKLQGKAETEEASYHSKIMKSMLDPSTSF</sequence>
<dbReference type="Proteomes" id="UP000241394">
    <property type="component" value="Chromosome LG10"/>
</dbReference>
<reference evidence="5 6" key="1">
    <citation type="submission" date="2017-07" db="EMBL/GenBank/DDBJ databases">
        <title>An improved, manually edited Actinidia chinensis var. chinensis (kiwifruit) genome highlights the challenges associated with draft genomes and gene prediction in plants.</title>
        <authorList>
            <person name="Pilkington S."/>
            <person name="Crowhurst R."/>
            <person name="Hilario E."/>
            <person name="Nardozza S."/>
            <person name="Fraser L."/>
            <person name="Peng Y."/>
            <person name="Gunaseelan K."/>
            <person name="Simpson R."/>
            <person name="Tahir J."/>
            <person name="Deroles S."/>
            <person name="Templeton K."/>
            <person name="Luo Z."/>
            <person name="Davy M."/>
            <person name="Cheng C."/>
            <person name="Mcneilage M."/>
            <person name="Scaglione D."/>
            <person name="Liu Y."/>
            <person name="Zhang Q."/>
            <person name="Datson P."/>
            <person name="De Silva N."/>
            <person name="Gardiner S."/>
            <person name="Bassett H."/>
            <person name="Chagne D."/>
            <person name="Mccallum J."/>
            <person name="Dzierzon H."/>
            <person name="Deng C."/>
            <person name="Wang Y.-Y."/>
            <person name="Barron N."/>
            <person name="Manako K."/>
            <person name="Bowen J."/>
            <person name="Foster T."/>
            <person name="Erridge Z."/>
            <person name="Tiffin H."/>
            <person name="Waite C."/>
            <person name="Davies K."/>
            <person name="Grierson E."/>
            <person name="Laing W."/>
            <person name="Kirk R."/>
            <person name="Chen X."/>
            <person name="Wood M."/>
            <person name="Montefiori M."/>
            <person name="Brummell D."/>
            <person name="Schwinn K."/>
            <person name="Catanach A."/>
            <person name="Fullerton C."/>
            <person name="Li D."/>
            <person name="Meiyalaghan S."/>
            <person name="Nieuwenhuizen N."/>
            <person name="Read N."/>
            <person name="Prakash R."/>
            <person name="Hunter D."/>
            <person name="Zhang H."/>
            <person name="Mckenzie M."/>
            <person name="Knabel M."/>
            <person name="Harris A."/>
            <person name="Allan A."/>
            <person name="Chen A."/>
            <person name="Janssen B."/>
            <person name="Plunkett B."/>
            <person name="Dwamena C."/>
            <person name="Voogd C."/>
            <person name="Leif D."/>
            <person name="Lafferty D."/>
            <person name="Souleyre E."/>
            <person name="Varkonyi-Gasic E."/>
            <person name="Gambi F."/>
            <person name="Hanley J."/>
            <person name="Yao J.-L."/>
            <person name="Cheung J."/>
            <person name="David K."/>
            <person name="Warren B."/>
            <person name="Marsh K."/>
            <person name="Snowden K."/>
            <person name="Lin-Wang K."/>
            <person name="Brian L."/>
            <person name="Martinez-Sanchez M."/>
            <person name="Wang M."/>
            <person name="Ileperuma N."/>
            <person name="Macnee N."/>
            <person name="Campin R."/>
            <person name="Mcatee P."/>
            <person name="Drummond R."/>
            <person name="Espley R."/>
            <person name="Ireland H."/>
            <person name="Wu R."/>
            <person name="Atkinson R."/>
            <person name="Karunairetnam S."/>
            <person name="Bulley S."/>
            <person name="Chunkath S."/>
            <person name="Hanley Z."/>
            <person name="Storey R."/>
            <person name="Thrimawithana A."/>
            <person name="Thomson S."/>
            <person name="David C."/>
            <person name="Testolin R."/>
        </authorList>
    </citation>
    <scope>NUCLEOTIDE SEQUENCE [LARGE SCALE GENOMIC DNA]</scope>
    <source>
        <strain evidence="6">cv. Red5</strain>
        <tissue evidence="5">Young leaf</tissue>
    </source>
</reference>
<evidence type="ECO:0000313" key="5">
    <source>
        <dbReference type="EMBL" id="PSS19001.1"/>
    </source>
</evidence>
<dbReference type="InParanoid" id="A0A2R6R182"/>
<feature type="domain" description="NB-ARC" evidence="3">
    <location>
        <begin position="2"/>
        <end position="172"/>
    </location>
</feature>
<dbReference type="InterPro" id="IPR001611">
    <property type="entry name" value="Leu-rich_rpt"/>
</dbReference>
<dbReference type="SUPFAM" id="SSF52058">
    <property type="entry name" value="L domain-like"/>
    <property type="match status" value="1"/>
</dbReference>